<dbReference type="OrthoDB" id="10684931at2759"/>
<dbReference type="SUPFAM" id="SSF48371">
    <property type="entry name" value="ARM repeat"/>
    <property type="match status" value="1"/>
</dbReference>
<sequence length="520" mass="56095">MKKQDSGLILPFTLTDDMANNNNDDHVSRHDTDPLAPVTLTVSNLSLNLGTVPLPIPRKLAPLSRPSTASSRSSASSSSSSSSQSLGGTISSDSRPTSSSNLDSAASGPSLARTMADLDLALRSASWQHIPHYLAHLRTLLSAPTLAKDWLARNGLAQLVRVTTSLNATSASLDPSKSLSSMGMAATLNLARLASAAIFSPDIRQAAAGARLMYAVGALTETLSDAHQAAEPWIDHTIRVLAQVGVRYLELDIESQHDQDVWEWLIKTIRCLANLFQDQSLGTHHAHNHHLSILIDLVESTTTACTNPTHQSEELQLNLLLLLNNISFYPPPSATSNHYFTAQSKRCWIPSPHIEALGVLANLVRMPDSNAFTIMTEAGLLDAAVQGGANAPVLVPLCGVWTNLVGCESDHDHGQQETEGIVDVLSIAIESTSEPLVRVWSRLLMNVLVAFDESKQGIDEVRSKVTLGHVDEVGAYLDEAERKGIKGSELVKEVMDKLVEMDLGPEADQDQRDLEPLPEP</sequence>
<evidence type="ECO:0000256" key="1">
    <source>
        <dbReference type="SAM" id="MobiDB-lite"/>
    </source>
</evidence>
<protein>
    <recommendedName>
        <fullName evidence="4">Armadillo-type protein</fullName>
    </recommendedName>
</protein>
<accession>A0A1Y2HIL4</accession>
<dbReference type="PANTHER" id="PTHR21356:SF1">
    <property type="entry name" value="ARMADILLO REPEAT-CONTAINING PROTEIN 2"/>
    <property type="match status" value="1"/>
</dbReference>
<dbReference type="EMBL" id="MCFL01000033">
    <property type="protein sequence ID" value="ORZ33711.1"/>
    <property type="molecule type" value="Genomic_DNA"/>
</dbReference>
<evidence type="ECO:0000313" key="3">
    <source>
        <dbReference type="Proteomes" id="UP000193411"/>
    </source>
</evidence>
<evidence type="ECO:0008006" key="4">
    <source>
        <dbReference type="Google" id="ProtNLM"/>
    </source>
</evidence>
<evidence type="ECO:0000313" key="2">
    <source>
        <dbReference type="EMBL" id="ORZ33711.1"/>
    </source>
</evidence>
<dbReference type="AlphaFoldDB" id="A0A1Y2HIL4"/>
<reference evidence="2 3" key="1">
    <citation type="submission" date="2016-07" db="EMBL/GenBank/DDBJ databases">
        <title>Pervasive Adenine N6-methylation of Active Genes in Fungi.</title>
        <authorList>
            <consortium name="DOE Joint Genome Institute"/>
            <person name="Mondo S.J."/>
            <person name="Dannebaum R.O."/>
            <person name="Kuo R.C."/>
            <person name="Labutti K."/>
            <person name="Haridas S."/>
            <person name="Kuo A."/>
            <person name="Salamov A."/>
            <person name="Ahrendt S.R."/>
            <person name="Lipzen A."/>
            <person name="Sullivan W."/>
            <person name="Andreopoulos W.B."/>
            <person name="Clum A."/>
            <person name="Lindquist E."/>
            <person name="Daum C."/>
            <person name="Ramamoorthy G.K."/>
            <person name="Gryganskyi A."/>
            <person name="Culley D."/>
            <person name="Magnuson J.K."/>
            <person name="James T.Y."/>
            <person name="O'Malley M.A."/>
            <person name="Stajich J.E."/>
            <person name="Spatafora J.W."/>
            <person name="Visel A."/>
            <person name="Grigoriev I.V."/>
        </authorList>
    </citation>
    <scope>NUCLEOTIDE SEQUENCE [LARGE SCALE GENOMIC DNA]</scope>
    <source>
        <strain evidence="2 3">PL171</strain>
    </source>
</reference>
<dbReference type="InterPro" id="IPR038905">
    <property type="entry name" value="ARMC2"/>
</dbReference>
<proteinExistence type="predicted"/>
<comment type="caution">
    <text evidence="2">The sequence shown here is derived from an EMBL/GenBank/DDBJ whole genome shotgun (WGS) entry which is preliminary data.</text>
</comment>
<feature type="region of interest" description="Disordered" evidence="1">
    <location>
        <begin position="56"/>
        <end position="108"/>
    </location>
</feature>
<organism evidence="2 3">
    <name type="scientific">Catenaria anguillulae PL171</name>
    <dbReference type="NCBI Taxonomy" id="765915"/>
    <lineage>
        <taxon>Eukaryota</taxon>
        <taxon>Fungi</taxon>
        <taxon>Fungi incertae sedis</taxon>
        <taxon>Blastocladiomycota</taxon>
        <taxon>Blastocladiomycetes</taxon>
        <taxon>Blastocladiales</taxon>
        <taxon>Catenariaceae</taxon>
        <taxon>Catenaria</taxon>
    </lineage>
</organism>
<feature type="compositionally biased region" description="Basic and acidic residues" evidence="1">
    <location>
        <begin position="509"/>
        <end position="520"/>
    </location>
</feature>
<feature type="compositionally biased region" description="Low complexity" evidence="1">
    <location>
        <begin position="62"/>
        <end position="104"/>
    </location>
</feature>
<keyword evidence="3" id="KW-1185">Reference proteome</keyword>
<name>A0A1Y2HIL4_9FUNG</name>
<gene>
    <name evidence="2" type="ORF">BCR44DRAFT_1437456</name>
</gene>
<feature type="region of interest" description="Disordered" evidence="1">
    <location>
        <begin position="501"/>
        <end position="520"/>
    </location>
</feature>
<dbReference type="GO" id="GO:0044782">
    <property type="term" value="P:cilium organization"/>
    <property type="evidence" value="ECO:0007669"/>
    <property type="project" value="TreeGrafter"/>
</dbReference>
<dbReference type="PANTHER" id="PTHR21356">
    <property type="entry name" value="ARMADILLO REPEAT CONTAINING 2"/>
    <property type="match status" value="1"/>
</dbReference>
<dbReference type="Proteomes" id="UP000193411">
    <property type="component" value="Unassembled WGS sequence"/>
</dbReference>
<dbReference type="InterPro" id="IPR016024">
    <property type="entry name" value="ARM-type_fold"/>
</dbReference>